<comment type="caution">
    <text evidence="1">The sequence shown here is derived from an EMBL/GenBank/DDBJ whole genome shotgun (WGS) entry which is preliminary data.</text>
</comment>
<evidence type="ECO:0000313" key="1">
    <source>
        <dbReference type="EMBL" id="MTW12563.1"/>
    </source>
</evidence>
<reference evidence="1 2" key="1">
    <citation type="submission" date="2019-11" db="EMBL/GenBank/DDBJ databases">
        <title>Type strains purchased from KCTC, JCM and DSMZ.</title>
        <authorList>
            <person name="Lu H."/>
        </authorList>
    </citation>
    <scope>NUCLEOTIDE SEQUENCE [LARGE SCALE GENOMIC DNA]</scope>
    <source>
        <strain evidence="1 2">JCM 31587</strain>
    </source>
</reference>
<name>A0A6L6QLT1_9BURK</name>
<protein>
    <submittedName>
        <fullName evidence="1">Uncharacterized protein</fullName>
    </submittedName>
</protein>
<sequence>MKTRTEPAATDFGSQDIVQIAMRINVEAGSIHAWIFLKQNGFRDEEIMNLLRHTPTLQVVH</sequence>
<evidence type="ECO:0000313" key="2">
    <source>
        <dbReference type="Proteomes" id="UP000472320"/>
    </source>
</evidence>
<accession>A0A6L6QLT1</accession>
<dbReference type="RefSeq" id="WP_155455493.1">
    <property type="nucleotide sequence ID" value="NZ_WNKX01000014.1"/>
</dbReference>
<proteinExistence type="predicted"/>
<keyword evidence="2" id="KW-1185">Reference proteome</keyword>
<dbReference type="OrthoDB" id="8779067at2"/>
<dbReference type="AlphaFoldDB" id="A0A6L6QLT1"/>
<dbReference type="EMBL" id="WNKX01000014">
    <property type="protein sequence ID" value="MTW12563.1"/>
    <property type="molecule type" value="Genomic_DNA"/>
</dbReference>
<dbReference type="Proteomes" id="UP000472320">
    <property type="component" value="Unassembled WGS sequence"/>
</dbReference>
<organism evidence="1 2">
    <name type="scientific">Massilia eburnea</name>
    <dbReference type="NCBI Taxonomy" id="1776165"/>
    <lineage>
        <taxon>Bacteria</taxon>
        <taxon>Pseudomonadati</taxon>
        <taxon>Pseudomonadota</taxon>
        <taxon>Betaproteobacteria</taxon>
        <taxon>Burkholderiales</taxon>
        <taxon>Oxalobacteraceae</taxon>
        <taxon>Telluria group</taxon>
        <taxon>Massilia</taxon>
    </lineage>
</organism>
<gene>
    <name evidence="1" type="ORF">GM658_18295</name>
</gene>